<reference evidence="2 3" key="1">
    <citation type="submission" date="2014-12" db="EMBL/GenBank/DDBJ databases">
        <title>Frankia sp. BMG5.1 draft genome.</title>
        <authorList>
            <person name="Gtari M."/>
            <person name="Ghodhbane-Gtari F."/>
            <person name="Nouioui I."/>
            <person name="Ktari A."/>
            <person name="Hezbri K."/>
            <person name="Mimouni W."/>
            <person name="Sbissi I."/>
            <person name="Ayari A."/>
            <person name="Yamanaka T."/>
            <person name="Normand P."/>
            <person name="Tisa L.S."/>
            <person name="Boudabous A."/>
        </authorList>
    </citation>
    <scope>NUCLEOTIDE SEQUENCE [LARGE SCALE GENOMIC DNA]</scope>
    <source>
        <strain evidence="2 3">BMG5.1</strain>
    </source>
</reference>
<feature type="region of interest" description="Disordered" evidence="1">
    <location>
        <begin position="240"/>
        <end position="291"/>
    </location>
</feature>
<keyword evidence="3" id="KW-1185">Reference proteome</keyword>
<protein>
    <submittedName>
        <fullName evidence="2">Uncharacterized protein</fullName>
    </submittedName>
</protein>
<comment type="caution">
    <text evidence="2">The sequence shown here is derived from an EMBL/GenBank/DDBJ whole genome shotgun (WGS) entry which is preliminary data.</text>
</comment>
<gene>
    <name evidence="2" type="ORF">FrCorBMG51_21530</name>
</gene>
<organism evidence="2 3">
    <name type="scientific">Protofrankia coriariae</name>
    <dbReference type="NCBI Taxonomy" id="1562887"/>
    <lineage>
        <taxon>Bacteria</taxon>
        <taxon>Bacillati</taxon>
        <taxon>Actinomycetota</taxon>
        <taxon>Actinomycetes</taxon>
        <taxon>Frankiales</taxon>
        <taxon>Frankiaceae</taxon>
        <taxon>Protofrankia</taxon>
    </lineage>
</organism>
<evidence type="ECO:0000313" key="3">
    <source>
        <dbReference type="Proteomes" id="UP000035425"/>
    </source>
</evidence>
<name>A0ABR5EZT7_9ACTN</name>
<accession>A0ABR5EZT7</accession>
<dbReference type="InterPro" id="IPR036890">
    <property type="entry name" value="HATPase_C_sf"/>
</dbReference>
<dbReference type="SUPFAM" id="SSF55874">
    <property type="entry name" value="ATPase domain of HSP90 chaperone/DNA topoisomerase II/histidine kinase"/>
    <property type="match status" value="1"/>
</dbReference>
<dbReference type="EMBL" id="JWIO01000051">
    <property type="protein sequence ID" value="KLL09903.1"/>
    <property type="molecule type" value="Genomic_DNA"/>
</dbReference>
<feature type="region of interest" description="Disordered" evidence="1">
    <location>
        <begin position="93"/>
        <end position="126"/>
    </location>
</feature>
<dbReference type="Proteomes" id="UP000035425">
    <property type="component" value="Unassembled WGS sequence"/>
</dbReference>
<proteinExistence type="predicted"/>
<dbReference type="NCBIfam" id="NF047352">
    <property type="entry name" value="P_loop_sacsin"/>
    <property type="match status" value="1"/>
</dbReference>
<evidence type="ECO:0000256" key="1">
    <source>
        <dbReference type="SAM" id="MobiDB-lite"/>
    </source>
</evidence>
<sequence length="291" mass="29897">MDTQPYGNVIVDASAGGTAPDDPFGTAAIRRRVLDAWAASPARFREDANAEEDAARGAYHDRLVVELLQNAVDAAQDAGADCRVLITLTSGDAPGSHAPGSHAPNGHGPGDGERGGDGHGSGGGSILEIANTGAALSVPGVESLSTLRASAKRDTAALGRFGVGFAAVLAVSDTPSIVSRDARDTAGLPGGSRGVRWSKRETIDAVGRLGVPALDTELARRGPNWPAAAVPSRCSGCPCPSSTRHRRQRAMTPSSGCRCATPTRPPWPAPCSRASTRRSRWSCPGSPRSPL</sequence>
<evidence type="ECO:0000313" key="2">
    <source>
        <dbReference type="EMBL" id="KLL09903.1"/>
    </source>
</evidence>
<dbReference type="Gene3D" id="3.30.565.10">
    <property type="entry name" value="Histidine kinase-like ATPase, C-terminal domain"/>
    <property type="match status" value="1"/>
</dbReference>